<protein>
    <submittedName>
        <fullName evidence="2">Transposase</fullName>
    </submittedName>
</protein>
<sequence length="108" mass="12342">TKTHRGKRIYGWRKETIERSFAEAKENHGLRYARMLGIANMREQCFLTAAVQNIKRLVASLRRVYLYINPCIFTQMQGFVNGLRQAPVGPAFLCGFRPSSQSLCATCQ</sequence>
<evidence type="ECO:0000259" key="1">
    <source>
        <dbReference type="Pfam" id="PF13751"/>
    </source>
</evidence>
<accession>A0A9D1CVL4</accession>
<dbReference type="Proteomes" id="UP000824260">
    <property type="component" value="Unassembled WGS sequence"/>
</dbReference>
<name>A0A9D1CVL4_9FIRM</name>
<evidence type="ECO:0000313" key="3">
    <source>
        <dbReference type="Proteomes" id="UP000824260"/>
    </source>
</evidence>
<reference evidence="2" key="1">
    <citation type="submission" date="2020-10" db="EMBL/GenBank/DDBJ databases">
        <authorList>
            <person name="Gilroy R."/>
        </authorList>
    </citation>
    <scope>NUCLEOTIDE SEQUENCE</scope>
    <source>
        <strain evidence="2">ChiSjej6B24-2974</strain>
    </source>
</reference>
<feature type="domain" description="Transposase DDE" evidence="1">
    <location>
        <begin position="2"/>
        <end position="58"/>
    </location>
</feature>
<comment type="caution">
    <text evidence="2">The sequence shown here is derived from an EMBL/GenBank/DDBJ whole genome shotgun (WGS) entry which is preliminary data.</text>
</comment>
<dbReference type="Pfam" id="PF13751">
    <property type="entry name" value="DDE_Tnp_1_6"/>
    <property type="match status" value="1"/>
</dbReference>
<proteinExistence type="predicted"/>
<feature type="non-terminal residue" evidence="2">
    <location>
        <position position="1"/>
    </location>
</feature>
<gene>
    <name evidence="2" type="ORF">IAA52_01285</name>
</gene>
<reference evidence="2" key="2">
    <citation type="journal article" date="2021" name="PeerJ">
        <title>Extensive microbial diversity within the chicken gut microbiome revealed by metagenomics and culture.</title>
        <authorList>
            <person name="Gilroy R."/>
            <person name="Ravi A."/>
            <person name="Getino M."/>
            <person name="Pursley I."/>
            <person name="Horton D.L."/>
            <person name="Alikhan N.F."/>
            <person name="Baker D."/>
            <person name="Gharbi K."/>
            <person name="Hall N."/>
            <person name="Watson M."/>
            <person name="Adriaenssens E.M."/>
            <person name="Foster-Nyarko E."/>
            <person name="Jarju S."/>
            <person name="Secka A."/>
            <person name="Antonio M."/>
            <person name="Oren A."/>
            <person name="Chaudhuri R.R."/>
            <person name="La Ragione R."/>
            <person name="Hildebrand F."/>
            <person name="Pallen M.J."/>
        </authorList>
    </citation>
    <scope>NUCLEOTIDE SEQUENCE</scope>
    <source>
        <strain evidence="2">ChiSjej6B24-2974</strain>
    </source>
</reference>
<dbReference type="AlphaFoldDB" id="A0A9D1CVL4"/>
<evidence type="ECO:0000313" key="2">
    <source>
        <dbReference type="EMBL" id="HIQ81713.1"/>
    </source>
</evidence>
<organism evidence="2 3">
    <name type="scientific">Candidatus Pullichristensenella stercorigallinarum</name>
    <dbReference type="NCBI Taxonomy" id="2840909"/>
    <lineage>
        <taxon>Bacteria</taxon>
        <taxon>Bacillati</taxon>
        <taxon>Bacillota</taxon>
        <taxon>Clostridia</taxon>
        <taxon>Candidatus Pullichristensenella</taxon>
    </lineage>
</organism>
<dbReference type="EMBL" id="DVFZ01000014">
    <property type="protein sequence ID" value="HIQ81713.1"/>
    <property type="molecule type" value="Genomic_DNA"/>
</dbReference>
<dbReference type="InterPro" id="IPR025668">
    <property type="entry name" value="Tnp_DDE_dom"/>
</dbReference>